<feature type="region of interest" description="Disordered" evidence="1">
    <location>
        <begin position="525"/>
        <end position="547"/>
    </location>
</feature>
<evidence type="ECO:0008006" key="4">
    <source>
        <dbReference type="Google" id="ProtNLM"/>
    </source>
</evidence>
<keyword evidence="3" id="KW-1185">Reference proteome</keyword>
<evidence type="ECO:0000256" key="1">
    <source>
        <dbReference type="SAM" id="MobiDB-lite"/>
    </source>
</evidence>
<comment type="caution">
    <text evidence="2">The sequence shown here is derived from an EMBL/GenBank/DDBJ whole genome shotgun (WGS) entry which is preliminary data.</text>
</comment>
<feature type="region of interest" description="Disordered" evidence="1">
    <location>
        <begin position="1"/>
        <end position="29"/>
    </location>
</feature>
<dbReference type="RefSeq" id="WP_188668204.1">
    <property type="nucleotide sequence ID" value="NZ_BMJI01000011.1"/>
</dbReference>
<accession>A0ABQ1P8J9</accession>
<evidence type="ECO:0000313" key="3">
    <source>
        <dbReference type="Proteomes" id="UP000597761"/>
    </source>
</evidence>
<protein>
    <recommendedName>
        <fullName evidence="4">Large extracellular alpha-helical protein</fullName>
    </recommendedName>
</protein>
<dbReference type="Proteomes" id="UP000597761">
    <property type="component" value="Unassembled WGS sequence"/>
</dbReference>
<gene>
    <name evidence="2" type="ORF">GCM10011512_19730</name>
</gene>
<feature type="region of interest" description="Disordered" evidence="1">
    <location>
        <begin position="90"/>
        <end position="110"/>
    </location>
</feature>
<proteinExistence type="predicted"/>
<sequence length="547" mass="52825">MPEPRPTSPAARVTWQPAATRPPAAGTATASRGRLAVSVAGSVAVLAAVGALVAGPGSMADTGAAAEPASTVAAPPAAVPAAETTAVCPDPPRLLSAGAGTDPQFSPVSDSARTTVTAVVGGTATGATGATVLAPLTGQRPLTTVTEAAGSASGGAAPRAVARAGVAVTAASVLRAGPVDETPSIAAAVLGYGADDGDLRGLAAATCQRPANDSWLLGASTTVGHTAVLTLHNPGTSPATVDLELAGTRGPIAAAGSQGLLLAPGSSRSIVLAGLAPDQADLGVRVRSRGAPVAAVIQQSVLRGLTPGGVEYLTPVQGPALSRTVPGVTIQSPAATAALRRGAPDAGPVLQLAVPGDADATVRVQAHGPSGQVALGAAGVVRARAGAVTTVDLAALPAGTWGLTVRSDVAVTAGVRTVRGDAARRAADIAQAGAAGRLGQDVLLPVVPVGTARLALTAPEQAATVILRVVGADGGLGPARTVRVEAGRTVETDPRQGAPGAAAVVLRSDGGAVYAAQVSTTGASGVTVTGVPEPDDEARQLPLRLGP</sequence>
<name>A0ABQ1P8J9_9MICC</name>
<organism evidence="2 3">
    <name type="scientific">Tersicoccus solisilvae</name>
    <dbReference type="NCBI Taxonomy" id="1882339"/>
    <lineage>
        <taxon>Bacteria</taxon>
        <taxon>Bacillati</taxon>
        <taxon>Actinomycetota</taxon>
        <taxon>Actinomycetes</taxon>
        <taxon>Micrococcales</taxon>
        <taxon>Micrococcaceae</taxon>
        <taxon>Tersicoccus</taxon>
    </lineage>
</organism>
<feature type="compositionally biased region" description="Low complexity" evidence="1">
    <location>
        <begin position="17"/>
        <end position="29"/>
    </location>
</feature>
<evidence type="ECO:0000313" key="2">
    <source>
        <dbReference type="EMBL" id="GGC92712.1"/>
    </source>
</evidence>
<dbReference type="Pfam" id="PF18986">
    <property type="entry name" value="DUF5719"/>
    <property type="match status" value="1"/>
</dbReference>
<dbReference type="InterPro" id="IPR043777">
    <property type="entry name" value="DUF5719"/>
</dbReference>
<dbReference type="EMBL" id="BMJI01000011">
    <property type="protein sequence ID" value="GGC92712.1"/>
    <property type="molecule type" value="Genomic_DNA"/>
</dbReference>
<reference evidence="3" key="1">
    <citation type="journal article" date="2019" name="Int. J. Syst. Evol. Microbiol.">
        <title>The Global Catalogue of Microorganisms (GCM) 10K type strain sequencing project: providing services to taxonomists for standard genome sequencing and annotation.</title>
        <authorList>
            <consortium name="The Broad Institute Genomics Platform"/>
            <consortium name="The Broad Institute Genome Sequencing Center for Infectious Disease"/>
            <person name="Wu L."/>
            <person name="Ma J."/>
        </authorList>
    </citation>
    <scope>NUCLEOTIDE SEQUENCE [LARGE SCALE GENOMIC DNA]</scope>
    <source>
        <strain evidence="3">CGMCC 1.15480</strain>
    </source>
</reference>